<dbReference type="GO" id="GO:0019867">
    <property type="term" value="C:outer membrane"/>
    <property type="evidence" value="ECO:0007669"/>
    <property type="project" value="InterPro"/>
</dbReference>
<sequence>MSLCDRRTVLMLLPAALAGCGFQPVYGPGGTGTALRGRIRVAAPDTEDDYLLVRDLETRLGRASVPEYRLSYDIETWTQGQAVTSANETTRYSITGRANFALTRIADEKVVASGAVQNFTSYSATGTTVETLASERDARRRLMAILAEQIATEILTGADLSA</sequence>
<evidence type="ECO:0000313" key="1">
    <source>
        <dbReference type="EMBL" id="SEF80014.1"/>
    </source>
</evidence>
<dbReference type="Gene3D" id="3.30.160.150">
    <property type="entry name" value="Lipoprotein like domain"/>
    <property type="match status" value="1"/>
</dbReference>
<dbReference type="InterPro" id="IPR007485">
    <property type="entry name" value="LPS_assembly_LptE"/>
</dbReference>
<dbReference type="RefSeq" id="WP_104007492.1">
    <property type="nucleotide sequence ID" value="NZ_FNVD01000005.1"/>
</dbReference>
<keyword evidence="2" id="KW-1185">Reference proteome</keyword>
<evidence type="ECO:0000313" key="2">
    <source>
        <dbReference type="Proteomes" id="UP000236742"/>
    </source>
</evidence>
<dbReference type="AlphaFoldDB" id="A0A1H5UYG0"/>
<gene>
    <name evidence="1" type="ORF">SAMN05421751_10531</name>
</gene>
<protein>
    <submittedName>
        <fullName evidence="1">LPS-assembly lipoprotein</fullName>
    </submittedName>
</protein>
<proteinExistence type="predicted"/>
<reference evidence="2" key="1">
    <citation type="submission" date="2016-10" db="EMBL/GenBank/DDBJ databases">
        <authorList>
            <person name="Varghese N."/>
            <person name="Submissions S."/>
        </authorList>
    </citation>
    <scope>NUCLEOTIDE SEQUENCE [LARGE SCALE GENOMIC DNA]</scope>
    <source>
        <strain evidence="2">DSM 23413</strain>
    </source>
</reference>
<keyword evidence="1" id="KW-0449">Lipoprotein</keyword>
<dbReference type="PROSITE" id="PS51257">
    <property type="entry name" value="PROKAR_LIPOPROTEIN"/>
    <property type="match status" value="1"/>
</dbReference>
<dbReference type="OrthoDB" id="7629596at2"/>
<dbReference type="Proteomes" id="UP000236742">
    <property type="component" value="Unassembled WGS sequence"/>
</dbReference>
<dbReference type="EMBL" id="FNVD01000005">
    <property type="protein sequence ID" value="SEF80014.1"/>
    <property type="molecule type" value="Genomic_DNA"/>
</dbReference>
<dbReference type="Pfam" id="PF04390">
    <property type="entry name" value="LptE"/>
    <property type="match status" value="1"/>
</dbReference>
<organism evidence="1 2">
    <name type="scientific">Jhaorihella thermophila</name>
    <dbReference type="NCBI Taxonomy" id="488547"/>
    <lineage>
        <taxon>Bacteria</taxon>
        <taxon>Pseudomonadati</taxon>
        <taxon>Pseudomonadota</taxon>
        <taxon>Alphaproteobacteria</taxon>
        <taxon>Rhodobacterales</taxon>
        <taxon>Paracoccaceae</taxon>
        <taxon>Jhaorihella</taxon>
    </lineage>
</organism>
<accession>A0A1H5UYG0</accession>
<dbReference type="GO" id="GO:0043165">
    <property type="term" value="P:Gram-negative-bacterium-type cell outer membrane assembly"/>
    <property type="evidence" value="ECO:0007669"/>
    <property type="project" value="InterPro"/>
</dbReference>
<name>A0A1H5UYG0_9RHOB</name>